<evidence type="ECO:0000313" key="1">
    <source>
        <dbReference type="EMBL" id="KAH3855473.1"/>
    </source>
</evidence>
<keyword evidence="2" id="KW-1185">Reference proteome</keyword>
<protein>
    <submittedName>
        <fullName evidence="1">Uncharacterized protein</fullName>
    </submittedName>
</protein>
<accession>A0A9D4LBK3</accession>
<organism evidence="1 2">
    <name type="scientific">Dreissena polymorpha</name>
    <name type="common">Zebra mussel</name>
    <name type="synonym">Mytilus polymorpha</name>
    <dbReference type="NCBI Taxonomy" id="45954"/>
    <lineage>
        <taxon>Eukaryota</taxon>
        <taxon>Metazoa</taxon>
        <taxon>Spiralia</taxon>
        <taxon>Lophotrochozoa</taxon>
        <taxon>Mollusca</taxon>
        <taxon>Bivalvia</taxon>
        <taxon>Autobranchia</taxon>
        <taxon>Heteroconchia</taxon>
        <taxon>Euheterodonta</taxon>
        <taxon>Imparidentia</taxon>
        <taxon>Neoheterodontei</taxon>
        <taxon>Myida</taxon>
        <taxon>Dreissenoidea</taxon>
        <taxon>Dreissenidae</taxon>
        <taxon>Dreissena</taxon>
    </lineage>
</organism>
<dbReference type="EMBL" id="JAIWYP010000003">
    <property type="protein sequence ID" value="KAH3855473.1"/>
    <property type="molecule type" value="Genomic_DNA"/>
</dbReference>
<reference evidence="1" key="2">
    <citation type="submission" date="2020-11" db="EMBL/GenBank/DDBJ databases">
        <authorList>
            <person name="McCartney M.A."/>
            <person name="Auch B."/>
            <person name="Kono T."/>
            <person name="Mallez S."/>
            <person name="Becker A."/>
            <person name="Gohl D.M."/>
            <person name="Silverstein K.A.T."/>
            <person name="Koren S."/>
            <person name="Bechman K.B."/>
            <person name="Herman A."/>
            <person name="Abrahante J.E."/>
            <person name="Garbe J."/>
        </authorList>
    </citation>
    <scope>NUCLEOTIDE SEQUENCE</scope>
    <source>
        <strain evidence="1">Duluth1</strain>
        <tissue evidence="1">Whole animal</tissue>
    </source>
</reference>
<evidence type="ECO:0000313" key="2">
    <source>
        <dbReference type="Proteomes" id="UP000828390"/>
    </source>
</evidence>
<name>A0A9D4LBK3_DREPO</name>
<gene>
    <name evidence="1" type="ORF">DPMN_098040</name>
</gene>
<comment type="caution">
    <text evidence="1">The sequence shown here is derived from an EMBL/GenBank/DDBJ whole genome shotgun (WGS) entry which is preliminary data.</text>
</comment>
<sequence length="78" mass="8941">MVSGSATTKFLHALKFARVVCFNETTFYNLQKLYWTPAITSVWRMHQSALIEGLKAKRSPLVLGDVSMKFHDPRPKRS</sequence>
<dbReference type="Proteomes" id="UP000828390">
    <property type="component" value="Unassembled WGS sequence"/>
</dbReference>
<proteinExistence type="predicted"/>
<reference evidence="1" key="1">
    <citation type="journal article" date="2019" name="bioRxiv">
        <title>The Genome of the Zebra Mussel, Dreissena polymorpha: A Resource for Invasive Species Research.</title>
        <authorList>
            <person name="McCartney M.A."/>
            <person name="Auch B."/>
            <person name="Kono T."/>
            <person name="Mallez S."/>
            <person name="Zhang Y."/>
            <person name="Obille A."/>
            <person name="Becker A."/>
            <person name="Abrahante J.E."/>
            <person name="Garbe J."/>
            <person name="Badalamenti J.P."/>
            <person name="Herman A."/>
            <person name="Mangelson H."/>
            <person name="Liachko I."/>
            <person name="Sullivan S."/>
            <person name="Sone E.D."/>
            <person name="Koren S."/>
            <person name="Silverstein K.A.T."/>
            <person name="Beckman K.B."/>
            <person name="Gohl D.M."/>
        </authorList>
    </citation>
    <scope>NUCLEOTIDE SEQUENCE</scope>
    <source>
        <strain evidence="1">Duluth1</strain>
        <tissue evidence="1">Whole animal</tissue>
    </source>
</reference>
<dbReference type="AlphaFoldDB" id="A0A9D4LBK3"/>